<evidence type="ECO:0000256" key="1">
    <source>
        <dbReference type="ARBA" id="ARBA00022729"/>
    </source>
</evidence>
<protein>
    <submittedName>
        <fullName evidence="6">Glycosyl hydrolase</fullName>
    </submittedName>
</protein>
<feature type="chain" id="PRO_5047021148" evidence="4">
    <location>
        <begin position="23"/>
        <end position="1142"/>
    </location>
</feature>
<feature type="signal peptide" evidence="4">
    <location>
        <begin position="1"/>
        <end position="22"/>
    </location>
</feature>
<reference evidence="6" key="1">
    <citation type="submission" date="2023-07" db="EMBL/GenBank/DDBJ databases">
        <authorList>
            <person name="Kim M."/>
        </authorList>
    </citation>
    <scope>NUCLEOTIDE SEQUENCE</scope>
    <source>
        <strain evidence="6">BIUV-7</strain>
    </source>
</reference>
<dbReference type="PANTHER" id="PTHR43817">
    <property type="entry name" value="GLYCOSYL HYDROLASE"/>
    <property type="match status" value="1"/>
</dbReference>
<evidence type="ECO:0000256" key="2">
    <source>
        <dbReference type="ARBA" id="ARBA00022801"/>
    </source>
</evidence>
<dbReference type="Gene3D" id="2.60.120.260">
    <property type="entry name" value="Galactose-binding domain-like"/>
    <property type="match status" value="2"/>
</dbReference>
<feature type="region of interest" description="Disordered" evidence="3">
    <location>
        <begin position="1099"/>
        <end position="1119"/>
    </location>
</feature>
<comment type="caution">
    <text evidence="6">The sequence shown here is derived from an EMBL/GenBank/DDBJ whole genome shotgun (WGS) entry which is preliminary data.</text>
</comment>
<keyword evidence="2 6" id="KW-0378">Hydrolase</keyword>
<dbReference type="GO" id="GO:0016787">
    <property type="term" value="F:hydrolase activity"/>
    <property type="evidence" value="ECO:0007669"/>
    <property type="project" value="UniProtKB-KW"/>
</dbReference>
<evidence type="ECO:0000313" key="6">
    <source>
        <dbReference type="EMBL" id="MDO6414709.1"/>
    </source>
</evidence>
<evidence type="ECO:0000259" key="5">
    <source>
        <dbReference type="Pfam" id="PF22666"/>
    </source>
</evidence>
<dbReference type="NCBIfam" id="NF045579">
    <property type="entry name" value="rhamnoside_JR"/>
    <property type="match status" value="1"/>
</dbReference>
<dbReference type="RefSeq" id="WP_303542146.1">
    <property type="nucleotide sequence ID" value="NZ_JAUOTP010000004.1"/>
</dbReference>
<sequence>MIKQLAYLLASVAGCVAPASLAAQMPNVSASQADLLRAGFVDPGLAARPRVWWHWMNGNITPDGIRKDMEWMKRVGIAGLQSFDAGQATPQVVAERLPYMTDGWKAAFKGAAALADTLDLELGIAASPGWSETGGPWVTGPDAMKKMSWSETRIIGGRHVRAVLPKPPTTTGIFQTSTAGWTLGGRAPGQNPPEYYADQKVIALRAPDDSALPTPRITSSGGSLDAAALSDGDIMKAAIALPAGRETGAVSWIQFDYGRSVTIRGLTLATPLSSRYYDALDPRQPGFAPTLFRLEASDDAITWRDTGARLQAGLPQRTISIDNAKARYFRFVSVRQAPLPPPARIPRFARLSPPPADTVDVNELILRGEPTVHSFEEKAAFITNGNYYGLPSGTKAPAPMASEVLDITDRMKADGTLDWIAPHGNWVVLRIGYSLTGAMNRPASPEATGLEVDKLDPAAVRRYMDHYLGMYRDASGGLMGKRGVRAMMFDSWEAANENWTPRILDEFKQLRGYDPTPWLPALAGFEIGGPEQSDAFLFDWRRTLQQLLKKNHYELLTNMLHNIGMIRYGEAHEALFATMGDGMEMKQSADIPMAAMWQVERPGEIEPVYYNDIQESASVAHIYGQNITAAESLTGGPRFGSAPWDLKTTADAILLAGVNRFVIHTSAHQPLDKGPGMTLGVGQYFTRNETWAEQAKPWVDYLSRASFLLQQGRAANDIAVFYGEADPVITFYRTRYPAVPDGYRYDYVNGDVLLNRLKVEDGALVTDTGMRYGALLLGTGASRITLPVLEQMRKFVEEGAILIGARPQGSPSLSDDPAKVKAVIDALWPGEDSARIGKGRVFAAADAAAALPAIGLQPDFSYDKPQPDSNVMFIHRRLDDGGAYYLANRVERAETVKGSFRVTGKMPELWDPATGTSRQTSYRISGNRTEVDVPLDPFGSVFVVFRKAATEAAHVEPMSRWQTPVTLRGPWQVAFQTDRGAPPTATFKELADFRDNEDPGIRYFSGTATYTKQVSLSSADLRHGKKVWLDLGKVGNLAEVWVNGKLAGTAWKPPYRIDITDYAKPGANDLEIRSVNLWVNRLIGDVQPGVTKKITFTAADGRPREGTTPEEAQRERRMPYAPDAALVPSGLLGPVTVAVEVL</sequence>
<dbReference type="PROSITE" id="PS51257">
    <property type="entry name" value="PROKAR_LIPOPROTEIN"/>
    <property type="match status" value="1"/>
</dbReference>
<keyword evidence="1 4" id="KW-0732">Signal</keyword>
<evidence type="ECO:0000313" key="7">
    <source>
        <dbReference type="Proteomes" id="UP001169764"/>
    </source>
</evidence>
<accession>A0ABT8Y8Q8</accession>
<organism evidence="6 7">
    <name type="scientific">Sphingomonas natans</name>
    <dbReference type="NCBI Taxonomy" id="3063330"/>
    <lineage>
        <taxon>Bacteria</taxon>
        <taxon>Pseudomonadati</taxon>
        <taxon>Pseudomonadota</taxon>
        <taxon>Alphaproteobacteria</taxon>
        <taxon>Sphingomonadales</taxon>
        <taxon>Sphingomonadaceae</taxon>
        <taxon>Sphingomonas</taxon>
    </lineage>
</organism>
<keyword evidence="7" id="KW-1185">Reference proteome</keyword>
<feature type="domain" description="Beta-mannosidase-like galactose-binding" evidence="5">
    <location>
        <begin position="1002"/>
        <end position="1074"/>
    </location>
</feature>
<name>A0ABT8Y8Q8_9SPHN</name>
<dbReference type="PANTHER" id="PTHR43817:SF1">
    <property type="entry name" value="HYDROLASE, FAMILY 43, PUTATIVE (AFU_ORTHOLOGUE AFUA_3G01660)-RELATED"/>
    <property type="match status" value="1"/>
</dbReference>
<dbReference type="SUPFAM" id="SSF49785">
    <property type="entry name" value="Galactose-binding domain-like"/>
    <property type="match status" value="1"/>
</dbReference>
<gene>
    <name evidence="6" type="ORF">Q4F19_09990</name>
</gene>
<evidence type="ECO:0000256" key="3">
    <source>
        <dbReference type="SAM" id="MobiDB-lite"/>
    </source>
</evidence>
<dbReference type="InterPro" id="IPR008979">
    <property type="entry name" value="Galactose-bd-like_sf"/>
</dbReference>
<proteinExistence type="predicted"/>
<dbReference type="EMBL" id="JAUOTP010000004">
    <property type="protein sequence ID" value="MDO6414709.1"/>
    <property type="molecule type" value="Genomic_DNA"/>
</dbReference>
<dbReference type="InterPro" id="IPR054593">
    <property type="entry name" value="Beta-mannosidase-like_N2"/>
</dbReference>
<dbReference type="Pfam" id="PF22666">
    <property type="entry name" value="Glyco_hydro_2_N2"/>
    <property type="match status" value="1"/>
</dbReference>
<feature type="compositionally biased region" description="Basic and acidic residues" evidence="3">
    <location>
        <begin position="1101"/>
        <end position="1118"/>
    </location>
</feature>
<dbReference type="Pfam" id="PF17132">
    <property type="entry name" value="Glyco_hydro_106"/>
    <property type="match status" value="1"/>
</dbReference>
<evidence type="ECO:0000256" key="4">
    <source>
        <dbReference type="SAM" id="SignalP"/>
    </source>
</evidence>
<dbReference type="Proteomes" id="UP001169764">
    <property type="component" value="Unassembled WGS sequence"/>
</dbReference>